<organism evidence="1 2">
    <name type="scientific">Rubritalea tangerina</name>
    <dbReference type="NCBI Taxonomy" id="430798"/>
    <lineage>
        <taxon>Bacteria</taxon>
        <taxon>Pseudomonadati</taxon>
        <taxon>Verrucomicrobiota</taxon>
        <taxon>Verrucomicrobiia</taxon>
        <taxon>Verrucomicrobiales</taxon>
        <taxon>Rubritaleaceae</taxon>
        <taxon>Rubritalea</taxon>
    </lineage>
</organism>
<dbReference type="RefSeq" id="WP_377088488.1">
    <property type="nucleotide sequence ID" value="NZ_JBHSJL010000014.1"/>
</dbReference>
<accession>A0ABW4ZBA0</accession>
<gene>
    <name evidence="1" type="ORF">ACFSW8_10150</name>
</gene>
<name>A0ABW4ZBA0_9BACT</name>
<reference evidence="2" key="1">
    <citation type="journal article" date="2019" name="Int. J. Syst. Evol. Microbiol.">
        <title>The Global Catalogue of Microorganisms (GCM) 10K type strain sequencing project: providing services to taxonomists for standard genome sequencing and annotation.</title>
        <authorList>
            <consortium name="The Broad Institute Genomics Platform"/>
            <consortium name="The Broad Institute Genome Sequencing Center for Infectious Disease"/>
            <person name="Wu L."/>
            <person name="Ma J."/>
        </authorList>
    </citation>
    <scope>NUCLEOTIDE SEQUENCE [LARGE SCALE GENOMIC DNA]</scope>
    <source>
        <strain evidence="2">CCUG 57942</strain>
    </source>
</reference>
<dbReference type="Proteomes" id="UP001597389">
    <property type="component" value="Unassembled WGS sequence"/>
</dbReference>
<proteinExistence type="predicted"/>
<keyword evidence="2" id="KW-1185">Reference proteome</keyword>
<evidence type="ECO:0000313" key="1">
    <source>
        <dbReference type="EMBL" id="MFD2159259.1"/>
    </source>
</evidence>
<comment type="caution">
    <text evidence="1">The sequence shown here is derived from an EMBL/GenBank/DDBJ whole genome shotgun (WGS) entry which is preliminary data.</text>
</comment>
<dbReference type="EMBL" id="JBHUJB010000040">
    <property type="protein sequence ID" value="MFD2159259.1"/>
    <property type="molecule type" value="Genomic_DNA"/>
</dbReference>
<sequence length="251" mass="29299">MVVEDNCYYDFNIKMLFNMKFKPISVTLLFLCQFSALGGESSNDPFSGVEEREARDVSINDVHGKLYITDNRSMLSAKYLKYSGEVAHDSKSAKASHLKVRIVKSKNDFFSIYKIYSQQEKHNMTVDLYSLKKGVRHILRKTFILKKGHYDEILSLCKNEDMKMMYELDYDLRLSSLDFGSTLYTMEFFDDEKVKVIDLFYRGDEDLSNPDGKYEMLKSIKLFITLLKTVPVRMNSIPYREFDDTTIAQPK</sequence>
<evidence type="ECO:0000313" key="2">
    <source>
        <dbReference type="Proteomes" id="UP001597389"/>
    </source>
</evidence>
<protein>
    <submittedName>
        <fullName evidence="1">Uncharacterized protein</fullName>
    </submittedName>
</protein>